<dbReference type="InterPro" id="IPR036979">
    <property type="entry name" value="CM_dom_sf"/>
</dbReference>
<reference evidence="22 23" key="1">
    <citation type="journal article" date="2023" name="Microbiol. Resour. Announc.">
        <title>Complete Genome Sequence of Imperialibacter roseus strain P4T.</title>
        <authorList>
            <person name="Tizabi D.R."/>
            <person name="Bachvaroff T."/>
            <person name="Hill R.T."/>
        </authorList>
    </citation>
    <scope>NUCLEOTIDE SEQUENCE [LARGE SCALE GENOMIC DNA]</scope>
    <source>
        <strain evidence="22 23">P4T</strain>
    </source>
</reference>
<evidence type="ECO:0000256" key="9">
    <source>
        <dbReference type="ARBA" id="ARBA00022490"/>
    </source>
</evidence>
<evidence type="ECO:0000256" key="18">
    <source>
        <dbReference type="ARBA" id="ARBA00047848"/>
    </source>
</evidence>
<evidence type="ECO:0000256" key="7">
    <source>
        <dbReference type="ARBA" id="ARBA00013147"/>
    </source>
</evidence>
<dbReference type="InterPro" id="IPR045865">
    <property type="entry name" value="ACT-like_dom_sf"/>
</dbReference>
<dbReference type="PANTHER" id="PTHR21022">
    <property type="entry name" value="PREPHENATE DEHYDRATASE P PROTEIN"/>
    <property type="match status" value="1"/>
</dbReference>
<dbReference type="PANTHER" id="PTHR21022:SF19">
    <property type="entry name" value="PREPHENATE DEHYDRATASE-RELATED"/>
    <property type="match status" value="1"/>
</dbReference>
<evidence type="ECO:0000256" key="14">
    <source>
        <dbReference type="ARBA" id="ARBA00023239"/>
    </source>
</evidence>
<evidence type="ECO:0000256" key="5">
    <source>
        <dbReference type="ARBA" id="ARBA00004817"/>
    </source>
</evidence>
<dbReference type="SUPFAM" id="SSF48600">
    <property type="entry name" value="Chorismate mutase II"/>
    <property type="match status" value="1"/>
</dbReference>
<evidence type="ECO:0000313" key="22">
    <source>
        <dbReference type="EMBL" id="WOK06075.1"/>
    </source>
</evidence>
<evidence type="ECO:0000256" key="12">
    <source>
        <dbReference type="ARBA" id="ARBA00023222"/>
    </source>
</evidence>
<dbReference type="InterPro" id="IPR002701">
    <property type="entry name" value="CM_II_prokaryot"/>
</dbReference>
<dbReference type="Gene3D" id="3.40.190.10">
    <property type="entry name" value="Periplasmic binding protein-like II"/>
    <property type="match status" value="2"/>
</dbReference>
<dbReference type="InterPro" id="IPR001086">
    <property type="entry name" value="Preph_deHydtase"/>
</dbReference>
<evidence type="ECO:0000256" key="1">
    <source>
        <dbReference type="ARBA" id="ARBA00000824"/>
    </source>
</evidence>
<keyword evidence="14 22" id="KW-0456">Lyase</keyword>
<name>A0ABZ0IM23_9BACT</name>
<dbReference type="InterPro" id="IPR018528">
    <property type="entry name" value="Preph_deHydtase_CS"/>
</dbReference>
<proteinExistence type="predicted"/>
<dbReference type="Pfam" id="PF00800">
    <property type="entry name" value="PDT"/>
    <property type="match status" value="1"/>
</dbReference>
<dbReference type="GO" id="GO:0004664">
    <property type="term" value="F:prephenate dehydratase activity"/>
    <property type="evidence" value="ECO:0007669"/>
    <property type="project" value="UniProtKB-EC"/>
</dbReference>
<feature type="domain" description="Chorismate mutase" evidence="19">
    <location>
        <begin position="1"/>
        <end position="87"/>
    </location>
</feature>
<dbReference type="PROSITE" id="PS51171">
    <property type="entry name" value="PREPHENATE_DEHYDR_3"/>
    <property type="match status" value="1"/>
</dbReference>
<comment type="subcellular location">
    <subcellularLocation>
        <location evidence="3">Cytoplasm</location>
    </subcellularLocation>
</comment>
<organism evidence="22 23">
    <name type="scientific">Imperialibacter roseus</name>
    <dbReference type="NCBI Taxonomy" id="1324217"/>
    <lineage>
        <taxon>Bacteria</taxon>
        <taxon>Pseudomonadati</taxon>
        <taxon>Bacteroidota</taxon>
        <taxon>Cytophagia</taxon>
        <taxon>Cytophagales</taxon>
        <taxon>Flammeovirgaceae</taxon>
        <taxon>Imperialibacter</taxon>
    </lineage>
</organism>
<comment type="catalytic activity">
    <reaction evidence="18">
        <text>prephenate + H(+) = 3-phenylpyruvate + CO2 + H2O</text>
        <dbReference type="Rhea" id="RHEA:21648"/>
        <dbReference type="ChEBI" id="CHEBI:15377"/>
        <dbReference type="ChEBI" id="CHEBI:15378"/>
        <dbReference type="ChEBI" id="CHEBI:16526"/>
        <dbReference type="ChEBI" id="CHEBI:18005"/>
        <dbReference type="ChEBI" id="CHEBI:29934"/>
        <dbReference type="EC" id="4.2.1.51"/>
    </reaction>
</comment>
<keyword evidence="15" id="KW-0511">Multifunctional enzyme</keyword>
<accession>A0ABZ0IM23</accession>
<keyword evidence="9" id="KW-0963">Cytoplasm</keyword>
<dbReference type="InterPro" id="IPR010957">
    <property type="entry name" value="G/b/e-P-prot_chorismate_mutase"/>
</dbReference>
<keyword evidence="12" id="KW-0584">Phenylalanine biosynthesis</keyword>
<dbReference type="PROSITE" id="PS00857">
    <property type="entry name" value="PREPHENATE_DEHYDR_1"/>
    <property type="match status" value="1"/>
</dbReference>
<dbReference type="Pfam" id="PF01817">
    <property type="entry name" value="CM_2"/>
    <property type="match status" value="1"/>
</dbReference>
<comment type="function">
    <text evidence="2">Catalyzes the Claisen rearrangement of chorismate to prephenate and the decarboxylation/dehydration of prephenate to phenylpyruvate.</text>
</comment>
<evidence type="ECO:0000256" key="4">
    <source>
        <dbReference type="ARBA" id="ARBA00004741"/>
    </source>
</evidence>
<evidence type="ECO:0000256" key="15">
    <source>
        <dbReference type="ARBA" id="ARBA00023268"/>
    </source>
</evidence>
<evidence type="ECO:0000259" key="21">
    <source>
        <dbReference type="PROSITE" id="PS51671"/>
    </source>
</evidence>
<dbReference type="EC" id="5.4.99.5" evidence="6"/>
<dbReference type="InterPro" id="IPR036263">
    <property type="entry name" value="Chorismate_II_sf"/>
</dbReference>
<keyword evidence="13" id="KW-0413">Isomerase</keyword>
<feature type="domain" description="Prephenate dehydratase" evidence="20">
    <location>
        <begin position="87"/>
        <end position="263"/>
    </location>
</feature>
<evidence type="ECO:0000256" key="8">
    <source>
        <dbReference type="ARBA" id="ARBA00014401"/>
    </source>
</evidence>
<dbReference type="SUPFAM" id="SSF53850">
    <property type="entry name" value="Periplasmic binding protein-like II"/>
    <property type="match status" value="1"/>
</dbReference>
<keyword evidence="23" id="KW-1185">Reference proteome</keyword>
<gene>
    <name evidence="22" type="primary">pheA</name>
    <name evidence="22" type="ORF">RT717_23650</name>
</gene>
<dbReference type="EC" id="4.2.1.51" evidence="7"/>
<dbReference type="CDD" id="cd13630">
    <property type="entry name" value="PBP2_PDT_1"/>
    <property type="match status" value="1"/>
</dbReference>
<evidence type="ECO:0000256" key="3">
    <source>
        <dbReference type="ARBA" id="ARBA00004496"/>
    </source>
</evidence>
<evidence type="ECO:0000256" key="13">
    <source>
        <dbReference type="ARBA" id="ARBA00023235"/>
    </source>
</evidence>
<evidence type="ECO:0000256" key="11">
    <source>
        <dbReference type="ARBA" id="ARBA00023141"/>
    </source>
</evidence>
<dbReference type="RefSeq" id="WP_317488812.1">
    <property type="nucleotide sequence ID" value="NZ_CP136051.1"/>
</dbReference>
<dbReference type="PROSITE" id="PS51671">
    <property type="entry name" value="ACT"/>
    <property type="match status" value="1"/>
</dbReference>
<comment type="catalytic activity">
    <reaction evidence="1">
        <text>chorismate = prephenate</text>
        <dbReference type="Rhea" id="RHEA:13897"/>
        <dbReference type="ChEBI" id="CHEBI:29748"/>
        <dbReference type="ChEBI" id="CHEBI:29934"/>
        <dbReference type="EC" id="5.4.99.5"/>
    </reaction>
</comment>
<dbReference type="EMBL" id="CP136051">
    <property type="protein sequence ID" value="WOK06075.1"/>
    <property type="molecule type" value="Genomic_DNA"/>
</dbReference>
<dbReference type="Gene3D" id="1.20.59.10">
    <property type="entry name" value="Chorismate mutase"/>
    <property type="match status" value="1"/>
</dbReference>
<dbReference type="SMART" id="SM00830">
    <property type="entry name" value="CM_2"/>
    <property type="match status" value="1"/>
</dbReference>
<evidence type="ECO:0000256" key="16">
    <source>
        <dbReference type="ARBA" id="ARBA00031175"/>
    </source>
</evidence>
<dbReference type="NCBIfam" id="TIGR01807">
    <property type="entry name" value="CM_P2"/>
    <property type="match status" value="1"/>
</dbReference>
<dbReference type="CDD" id="cd04905">
    <property type="entry name" value="ACT_CM-PDT"/>
    <property type="match status" value="1"/>
</dbReference>
<evidence type="ECO:0000256" key="2">
    <source>
        <dbReference type="ARBA" id="ARBA00002364"/>
    </source>
</evidence>
<protein>
    <recommendedName>
        <fullName evidence="8">Bifunctional chorismate mutase/prephenate dehydratase</fullName>
        <ecNumber evidence="7">4.2.1.51</ecNumber>
        <ecNumber evidence="6">5.4.99.5</ecNumber>
    </recommendedName>
    <alternativeName>
        <fullName evidence="17">Chorismate mutase-prephenate dehydratase</fullName>
    </alternativeName>
    <alternativeName>
        <fullName evidence="16">p-protein</fullName>
    </alternativeName>
</protein>
<evidence type="ECO:0000313" key="23">
    <source>
        <dbReference type="Proteomes" id="UP001302349"/>
    </source>
</evidence>
<evidence type="ECO:0000259" key="19">
    <source>
        <dbReference type="PROSITE" id="PS51168"/>
    </source>
</evidence>
<keyword evidence="11" id="KW-0057">Aromatic amino acid biosynthesis</keyword>
<dbReference type="InterPro" id="IPR002912">
    <property type="entry name" value="ACT_dom"/>
</dbReference>
<dbReference type="SUPFAM" id="SSF55021">
    <property type="entry name" value="ACT-like"/>
    <property type="match status" value="1"/>
</dbReference>
<evidence type="ECO:0000256" key="6">
    <source>
        <dbReference type="ARBA" id="ARBA00012404"/>
    </source>
</evidence>
<comment type="pathway">
    <text evidence="4">Amino-acid biosynthesis; L-phenylalanine biosynthesis; phenylpyruvate from prephenate: step 1/1.</text>
</comment>
<dbReference type="Proteomes" id="UP001302349">
    <property type="component" value="Chromosome"/>
</dbReference>
<evidence type="ECO:0000259" key="20">
    <source>
        <dbReference type="PROSITE" id="PS51171"/>
    </source>
</evidence>
<evidence type="ECO:0000256" key="17">
    <source>
        <dbReference type="ARBA" id="ARBA00031520"/>
    </source>
</evidence>
<comment type="pathway">
    <text evidence="5">Metabolic intermediate biosynthesis; prephenate biosynthesis; prephenate from chorismate: step 1/1.</text>
</comment>
<dbReference type="InterPro" id="IPR008242">
    <property type="entry name" value="Chor_mutase/pphenate_deHydtase"/>
</dbReference>
<keyword evidence="10" id="KW-0028">Amino-acid biosynthesis</keyword>
<evidence type="ECO:0000256" key="10">
    <source>
        <dbReference type="ARBA" id="ARBA00022605"/>
    </source>
</evidence>
<dbReference type="Gene3D" id="3.30.70.260">
    <property type="match status" value="1"/>
</dbReference>
<dbReference type="NCBIfam" id="NF008865">
    <property type="entry name" value="PRK11898.1"/>
    <property type="match status" value="1"/>
</dbReference>
<dbReference type="PIRSF" id="PIRSF001500">
    <property type="entry name" value="Chor_mut_pdt_Ppr"/>
    <property type="match status" value="1"/>
</dbReference>
<sequence>MALEEYRKQIDDLDNRILDLLAQRMEVVKQVGDLKRKTKATIYRPEREKAIIDRLDKMNKGLLNRAAIEAIFLEIFAVARNLELPERVAYLGPEGSFTHQAAESRYGAMSTYTSLNSIEAVFETVKSDRARFGVVPIENNQEGVVQETIDLLGRYDLNIIAELPLAIHFAFATEEENLKSIKKIYSKDIAFRQCSAFIEDHFDKGVELVPVNSTSTAVKIAKEEKGAAAICAHIAAKEYDLPILFENIEDSGENSTRFIILCKGHFNEPSNNDKTSILARLEDKPGALVTFLQEFHKAKINLCKVESRPAKEGSNFKYIFYIDFDGHFNDRRVQKVVKNYWHNIKWLGSYVKLV</sequence>
<dbReference type="PROSITE" id="PS51168">
    <property type="entry name" value="CHORISMATE_MUT_2"/>
    <property type="match status" value="1"/>
</dbReference>
<feature type="domain" description="ACT" evidence="21">
    <location>
        <begin position="276"/>
        <end position="354"/>
    </location>
</feature>